<dbReference type="SUPFAM" id="SSF56672">
    <property type="entry name" value="DNA/RNA polymerases"/>
    <property type="match status" value="1"/>
</dbReference>
<dbReference type="PANTHER" id="PTHR24559">
    <property type="entry name" value="TRANSPOSON TY3-I GAG-POL POLYPROTEIN"/>
    <property type="match status" value="1"/>
</dbReference>
<dbReference type="InterPro" id="IPR043502">
    <property type="entry name" value="DNA/RNA_pol_sf"/>
</dbReference>
<keyword evidence="2" id="KW-1185">Reference proteome</keyword>
<organism evidence="1 2">
    <name type="scientific">Cajanus cajan</name>
    <name type="common">Pigeon pea</name>
    <name type="synonym">Cajanus indicus</name>
    <dbReference type="NCBI Taxonomy" id="3821"/>
    <lineage>
        <taxon>Eukaryota</taxon>
        <taxon>Viridiplantae</taxon>
        <taxon>Streptophyta</taxon>
        <taxon>Embryophyta</taxon>
        <taxon>Tracheophyta</taxon>
        <taxon>Spermatophyta</taxon>
        <taxon>Magnoliopsida</taxon>
        <taxon>eudicotyledons</taxon>
        <taxon>Gunneridae</taxon>
        <taxon>Pentapetalae</taxon>
        <taxon>rosids</taxon>
        <taxon>fabids</taxon>
        <taxon>Fabales</taxon>
        <taxon>Fabaceae</taxon>
        <taxon>Papilionoideae</taxon>
        <taxon>50 kb inversion clade</taxon>
        <taxon>NPAAA clade</taxon>
        <taxon>indigoferoid/millettioid clade</taxon>
        <taxon>Phaseoleae</taxon>
        <taxon>Cajanus</taxon>
    </lineage>
</organism>
<dbReference type="OMA" id="QCHISSK"/>
<accession>A0A151RFK1</accession>
<proteinExistence type="predicted"/>
<evidence type="ECO:0000313" key="1">
    <source>
        <dbReference type="EMBL" id="KYP41269.1"/>
    </source>
</evidence>
<dbReference type="EMBL" id="KQ483784">
    <property type="protein sequence ID" value="KYP41269.1"/>
    <property type="molecule type" value="Genomic_DNA"/>
</dbReference>
<name>A0A151RFK1_CAJCA</name>
<dbReference type="InterPro" id="IPR053134">
    <property type="entry name" value="RNA-dir_DNA_polymerase"/>
</dbReference>
<dbReference type="Gene3D" id="3.10.10.10">
    <property type="entry name" value="HIV Type 1 Reverse Transcriptase, subunit A, domain 1"/>
    <property type="match status" value="1"/>
</dbReference>
<protein>
    <submittedName>
        <fullName evidence="1">Transposon Ty3-I Gag-Pol polyprotein</fullName>
    </submittedName>
</protein>
<dbReference type="AlphaFoldDB" id="A0A151RFK1"/>
<sequence>MVFGLSWLQSLGRVLTDYNQLIMEFDYQGTPIILHTEHFLSPNLIKNRHINYMLFHDDISSLCSMQLCQTKQPISTFPPVVQELLTKYVVVFKEPKGLPPVRDISHRIPLHSDSKPVQIRPYEYPHFEKIEIERLVTEMHHSGVIRDSTSPFSSPVLLVKKKDGSCRLCVDYWGVNAITIRDSFPMPTIEEILDCRVLSFSPN</sequence>
<dbReference type="Gramene" id="C.cajan_38107.t">
    <property type="protein sequence ID" value="C.cajan_38107.t.cds1"/>
    <property type="gene ID" value="C.cajan_38107"/>
</dbReference>
<gene>
    <name evidence="1" type="ORF">KK1_037361</name>
</gene>
<dbReference type="STRING" id="3821.A0A151RFK1"/>
<evidence type="ECO:0000313" key="2">
    <source>
        <dbReference type="Proteomes" id="UP000075243"/>
    </source>
</evidence>
<reference evidence="1" key="1">
    <citation type="journal article" date="2012" name="Nat. Biotechnol.">
        <title>Draft genome sequence of pigeonpea (Cajanus cajan), an orphan legume crop of resource-poor farmers.</title>
        <authorList>
            <person name="Varshney R.K."/>
            <person name="Chen W."/>
            <person name="Li Y."/>
            <person name="Bharti A.K."/>
            <person name="Saxena R.K."/>
            <person name="Schlueter J.A."/>
            <person name="Donoghue M.T."/>
            <person name="Azam S."/>
            <person name="Fan G."/>
            <person name="Whaley A.M."/>
            <person name="Farmer A.D."/>
            <person name="Sheridan J."/>
            <person name="Iwata A."/>
            <person name="Tuteja R."/>
            <person name="Penmetsa R.V."/>
            <person name="Wu W."/>
            <person name="Upadhyaya H.D."/>
            <person name="Yang S.P."/>
            <person name="Shah T."/>
            <person name="Saxena K.B."/>
            <person name="Michael T."/>
            <person name="McCombie W.R."/>
            <person name="Yang B."/>
            <person name="Zhang G."/>
            <person name="Yang H."/>
            <person name="Wang J."/>
            <person name="Spillane C."/>
            <person name="Cook D.R."/>
            <person name="May G.D."/>
            <person name="Xu X."/>
            <person name="Jackson S.A."/>
        </authorList>
    </citation>
    <scope>NUCLEOTIDE SEQUENCE [LARGE SCALE GENOMIC DNA]</scope>
</reference>
<dbReference type="Proteomes" id="UP000075243">
    <property type="component" value="Unassembled WGS sequence"/>
</dbReference>
<dbReference type="PANTHER" id="PTHR24559:SF434">
    <property type="entry name" value="RNA-DIRECTED DNA POLYMERASE HOMOLOG"/>
    <property type="match status" value="1"/>
</dbReference>